<proteinExistence type="predicted"/>
<accession>A0A5B8LJA6</accession>
<dbReference type="Proteomes" id="UP000315673">
    <property type="component" value="Chromosome"/>
</dbReference>
<dbReference type="SUPFAM" id="SSF109998">
    <property type="entry name" value="Triger factor/SurA peptide-binding domain-like"/>
    <property type="match status" value="1"/>
</dbReference>
<sequence>MDMTKFSSRRRGWLLLAVGAASLVAGCHSKPTGQVVATIDGDEITLTELNAELASMQIPAGADKKLVQNAALERIVERKVLAKAARTDGLDQNPEFIVRRQQLEDALLVQMLAKKVAGSMKAPAAGQVDKYMTDNSNMFAARTIYTVDQLQFDTPKRQDYVKGLAAAKTMDDVTKVLDSNGIKYQRGNAQMDSAMVPAPMMAQILKVPSGEPFVVPMGAKVAVSVITGNKPAPMTGDQVRPFATNAVRNAELGKMLQQRLAAEKAKVKIQYQPGFSAPPAGTPGAPGALPAPGGATPSN</sequence>
<dbReference type="PROSITE" id="PS51257">
    <property type="entry name" value="PROKAR_LIPOPROTEIN"/>
    <property type="match status" value="1"/>
</dbReference>
<dbReference type="OrthoDB" id="8204527at2"/>
<dbReference type="AlphaFoldDB" id="A0A5B8LJA6"/>
<evidence type="ECO:0000313" key="4">
    <source>
        <dbReference type="Proteomes" id="UP000315673"/>
    </source>
</evidence>
<dbReference type="GO" id="GO:0003755">
    <property type="term" value="F:peptidyl-prolyl cis-trans isomerase activity"/>
    <property type="evidence" value="ECO:0007669"/>
    <property type="project" value="InterPro"/>
</dbReference>
<dbReference type="InterPro" id="IPR027304">
    <property type="entry name" value="Trigger_fact/SurA_dom_sf"/>
</dbReference>
<feature type="domain" description="PpiC" evidence="2">
    <location>
        <begin position="127"/>
        <end position="241"/>
    </location>
</feature>
<evidence type="ECO:0000256" key="1">
    <source>
        <dbReference type="SAM" id="MobiDB-lite"/>
    </source>
</evidence>
<keyword evidence="4" id="KW-1185">Reference proteome</keyword>
<dbReference type="Pfam" id="PF13145">
    <property type="entry name" value="Rotamase_2"/>
    <property type="match status" value="1"/>
</dbReference>
<organism evidence="3 4">
    <name type="scientific">Sphingomonas panacisoli</name>
    <dbReference type="NCBI Taxonomy" id="1813879"/>
    <lineage>
        <taxon>Bacteria</taxon>
        <taxon>Pseudomonadati</taxon>
        <taxon>Pseudomonadota</taxon>
        <taxon>Alphaproteobacteria</taxon>
        <taxon>Sphingomonadales</taxon>
        <taxon>Sphingomonadaceae</taxon>
        <taxon>Sphingomonas</taxon>
    </lineage>
</organism>
<dbReference type="InterPro" id="IPR000297">
    <property type="entry name" value="PPIase_PpiC"/>
</dbReference>
<protein>
    <recommendedName>
        <fullName evidence="2">PpiC domain-containing protein</fullName>
    </recommendedName>
</protein>
<dbReference type="KEGG" id="spai:FPZ24_11550"/>
<feature type="region of interest" description="Disordered" evidence="1">
    <location>
        <begin position="273"/>
        <end position="299"/>
    </location>
</feature>
<evidence type="ECO:0000259" key="2">
    <source>
        <dbReference type="Pfam" id="PF13145"/>
    </source>
</evidence>
<evidence type="ECO:0000313" key="3">
    <source>
        <dbReference type="EMBL" id="QDZ08036.1"/>
    </source>
</evidence>
<name>A0A5B8LJA6_9SPHN</name>
<reference evidence="3 4" key="1">
    <citation type="submission" date="2019-07" db="EMBL/GenBank/DDBJ databases">
        <title>Full genome sequence of Sphingomonas sp. 4R-6-7(HKS19).</title>
        <authorList>
            <person name="Im W.-T."/>
        </authorList>
    </citation>
    <scope>NUCLEOTIDE SEQUENCE [LARGE SCALE GENOMIC DNA]</scope>
    <source>
        <strain evidence="3 4">HKS19</strain>
    </source>
</reference>
<dbReference type="EMBL" id="CP042306">
    <property type="protein sequence ID" value="QDZ08036.1"/>
    <property type="molecule type" value="Genomic_DNA"/>
</dbReference>
<gene>
    <name evidence="3" type="ORF">FPZ24_11550</name>
</gene>
<dbReference type="Gene3D" id="1.10.8.1040">
    <property type="match status" value="1"/>
</dbReference>